<dbReference type="Pfam" id="PF20178">
    <property type="entry name" value="ToxA_N"/>
    <property type="match status" value="1"/>
</dbReference>
<protein>
    <recommendedName>
        <fullName evidence="2">Dermonecrotic toxin N-terminal domain-containing protein</fullName>
    </recommendedName>
</protein>
<feature type="coiled-coil region" evidence="1">
    <location>
        <begin position="1241"/>
        <end position="1268"/>
    </location>
</feature>
<gene>
    <name evidence="3" type="ORF">IZU98_01390</name>
</gene>
<reference evidence="3 4" key="1">
    <citation type="submission" date="2020-11" db="EMBL/GenBank/DDBJ databases">
        <title>Pseudomonas fulva producing VIM-24.</title>
        <authorList>
            <person name="Liu S."/>
        </authorList>
    </citation>
    <scope>NUCLEOTIDE SEQUENCE [LARGE SCALE GENOMIC DNA]</scope>
    <source>
        <strain evidence="3 4">ZDHY414</strain>
    </source>
</reference>
<dbReference type="Proteomes" id="UP000594430">
    <property type="component" value="Chromosome"/>
</dbReference>
<evidence type="ECO:0000256" key="1">
    <source>
        <dbReference type="SAM" id="Coils"/>
    </source>
</evidence>
<evidence type="ECO:0000259" key="2">
    <source>
        <dbReference type="Pfam" id="PF20178"/>
    </source>
</evidence>
<dbReference type="EMBL" id="CP064946">
    <property type="protein sequence ID" value="QPH49412.1"/>
    <property type="molecule type" value="Genomic_DNA"/>
</dbReference>
<organism evidence="3 4">
    <name type="scientific">Pseudomonas fulva</name>
    <dbReference type="NCBI Taxonomy" id="47880"/>
    <lineage>
        <taxon>Bacteria</taxon>
        <taxon>Pseudomonadati</taxon>
        <taxon>Pseudomonadota</taxon>
        <taxon>Gammaproteobacteria</taxon>
        <taxon>Pseudomonadales</taxon>
        <taxon>Pseudomonadaceae</taxon>
        <taxon>Pseudomonas</taxon>
    </lineage>
</organism>
<sequence>MPTARAASYDLKAQVNAQFSGRPTLRQVASRQIMGLLIEHYPLIAVHRPTLKDANQLSLVRANPDGQSVSTLPLVDEILKAKLHNRVLDFAPVANFNQYLLLDGKHFFAIPDPFETAEGDQIDLFALQPAFEDLLLLLDGYFNAAQVEYWRAVGSMGVSRDRWLQLVLKTALLHNLSLQGLSARQQACLRGLLGSPSERPTVFMVEMTRPYQNTTVSRFLPDLIVQGQWDEGETVLWCKPSGVVWAFDTLDEFAQALQQEYPGLVDELEMAWHRHELEGDPFAQQTAMMQELMLGQVNDLYKAPLTDVTQLENGYFALSDPAQWFIEGYVDPSDFKKAPVGVFRVAAADSFACQSAFFEIALAQADSDGEGALSGILDLHSYTSQQLRKQLLQDHPIDANYFPDDVLLELSTAYGVPGGAGTGAGDGVVEKRTITLTEFAIGNLSSLGQATITAIGHREDQLIMDWLTVDYLKQLVWRVDIGATYPAYVVTHLDDAQRQPERVKRFAGEWRSAFLNSALLAKLTQQLSEIGLQAISDYCGGRLDAAQPASTLMPFALRRAPDSEQYDRVHGMYVLVNQTPGTVVLYRPLYGGKAVLEFTSTDALMAQVRDDAELQTSILDWLTPEVRPVYDHGGFSEPHLGHSIIDTSILPGRVAPAQFWAKPWLDAVDLKLYRANRDLLVDLAERSSVSNAESQWAILTQGAWLLFDVASMVVTGPVGAIAWMVQTLNAAAADEKAIREGTAFERSAAIVDIVLNLVMALGHVFGPKTAAKPVELPDALRPSTLAPGSTLPVLADADMPTQGKVYLPGPVTKPQAIMDFSFSGGEGFNALPAEMRSKVLGLRVQIDLEEHSPASSGEAAGLYTVDGQRYAKMLMGTFAVSVDTEGVRIVDAQGQPGPWLRYVGGAWRIDSGQRLLGGMPKSRLQLVREENMRREESMREEDARLTYARETLAETYDRHASEVDKTTEKLEELERVETPDAQQLEMISLLRQVRRRQRQYVCKDLDALIKHDSEHDALLMSGGSVRPSSQLVSTTVAYQRSIIRRGLLRSCEMYYNLLADMINEESIDAQLEEIAVLPTTEQEQQRYKQLTASLERVTQWAKDMLALAAKLDPLLESTRADNDIVFQDEDGKSENKHLELTRIIQQRQLNAIDLEFRLLEDLGELSVDRLRGASEKQINEYNEMLVGKALKSAGSAHGELAGSSLSGEERVAVLNDVIDAYEETIGMAQYLAGAKPEAIRLDKLQQYLEELRRLKLLANEEMQANLREVEQTKTSAPRAPVYAPRGGVRRMVRTQQGRNVVGVEIVDDAGLPVVQQVDSHAKVLRTFRRQNSQWQEVEPLGTTEHSPGPAIRLSELRRQAQKLIDGVDATVAMAKKFFAKNEPLGLTTIVDQHVKDLESNLALLPRTDAESALRGRIEHAITELEDHRQELLKTYYLTCKTPTLNALKFLHGLGEISISQADRRVPLGANDYLDTYEIKRASGKPIWEAHFHYPAVDTPDREFSRGHLKLWEQRRLGHQAVLRAAKKQEVLSIYRGQLRKGDVEGIIPFG</sequence>
<keyword evidence="1" id="KW-0175">Coiled coil</keyword>
<dbReference type="RefSeq" id="WP_196110315.1">
    <property type="nucleotide sequence ID" value="NZ_CP064943.1"/>
</dbReference>
<proteinExistence type="predicted"/>
<dbReference type="InterPro" id="IPR046673">
    <property type="entry name" value="ToxA_N"/>
</dbReference>
<evidence type="ECO:0000313" key="4">
    <source>
        <dbReference type="Proteomes" id="UP000594430"/>
    </source>
</evidence>
<evidence type="ECO:0000313" key="3">
    <source>
        <dbReference type="EMBL" id="QPH49412.1"/>
    </source>
</evidence>
<feature type="domain" description="Dermonecrotic toxin N-terminal" evidence="2">
    <location>
        <begin position="374"/>
        <end position="612"/>
    </location>
</feature>
<accession>A0A7S9L8B6</accession>
<name>A0A7S9L8B6_9PSED</name>